<dbReference type="NCBIfam" id="NF003661">
    <property type="entry name" value="PRK05291.1-3"/>
    <property type="match status" value="1"/>
</dbReference>
<dbReference type="InterPro" id="IPR004520">
    <property type="entry name" value="GTPase_MnmE"/>
</dbReference>
<dbReference type="InterPro" id="IPR027417">
    <property type="entry name" value="P-loop_NTPase"/>
</dbReference>
<feature type="binding site" evidence="8">
    <location>
        <begin position="227"/>
        <end position="232"/>
    </location>
    <ligand>
        <name>GTP</name>
        <dbReference type="ChEBI" id="CHEBI:37565"/>
    </ligand>
</feature>
<dbReference type="InterPro" id="IPR025867">
    <property type="entry name" value="MnmE_helical"/>
</dbReference>
<comment type="subcellular location">
    <subcellularLocation>
        <location evidence="8">Cytoplasm</location>
    </subcellularLocation>
</comment>
<feature type="binding site" evidence="8">
    <location>
        <begin position="271"/>
        <end position="274"/>
    </location>
    <ligand>
        <name>GTP</name>
        <dbReference type="ChEBI" id="CHEBI:37565"/>
    </ligand>
</feature>
<dbReference type="PANTHER" id="PTHR42714">
    <property type="entry name" value="TRNA MODIFICATION GTPASE GTPBP3"/>
    <property type="match status" value="1"/>
</dbReference>
<evidence type="ECO:0000313" key="11">
    <source>
        <dbReference type="Proteomes" id="UP000095087"/>
    </source>
</evidence>
<dbReference type="Pfam" id="PF10396">
    <property type="entry name" value="TrmE_N"/>
    <property type="match status" value="1"/>
</dbReference>
<dbReference type="GO" id="GO:0003924">
    <property type="term" value="F:GTPase activity"/>
    <property type="evidence" value="ECO:0007669"/>
    <property type="project" value="UniProtKB-UniRule"/>
</dbReference>
<comment type="subunit">
    <text evidence="8">Homodimer. Heterotetramer of two MnmE and two MnmG subunits.</text>
</comment>
<keyword evidence="7 8" id="KW-0342">GTP-binding</keyword>
<dbReference type="CDD" id="cd04164">
    <property type="entry name" value="trmE"/>
    <property type="match status" value="1"/>
</dbReference>
<comment type="function">
    <text evidence="8">Exhibits a very high intrinsic GTPase hydrolysis rate. Involved in the addition of a carboxymethylaminomethyl (cmnm) group at the wobble position (U34) of certain tRNAs, forming tRNA-cmnm(5)s(2)U34.</text>
</comment>
<dbReference type="Pfam" id="PF01926">
    <property type="entry name" value="MMR_HSR1"/>
    <property type="match status" value="1"/>
</dbReference>
<dbReference type="CDD" id="cd14858">
    <property type="entry name" value="TrmE_N"/>
    <property type="match status" value="1"/>
</dbReference>
<dbReference type="InterPro" id="IPR027266">
    <property type="entry name" value="TrmE/GcvT-like"/>
</dbReference>
<dbReference type="Proteomes" id="UP000095087">
    <property type="component" value="Unassembled WGS sequence"/>
</dbReference>
<dbReference type="EMBL" id="MASI01000002">
    <property type="protein sequence ID" value="ODA68026.1"/>
    <property type="molecule type" value="Genomic_DNA"/>
</dbReference>
<dbReference type="FunFam" id="3.30.1360.120:FF:000007">
    <property type="entry name" value="tRNA modification GTPase GTPBP3, mitochondrial"/>
    <property type="match status" value="1"/>
</dbReference>
<dbReference type="InterPro" id="IPR018948">
    <property type="entry name" value="GTP-bd_TrmE_N"/>
</dbReference>
<comment type="caution">
    <text evidence="10">The sequence shown here is derived from an EMBL/GenBank/DDBJ whole genome shotgun (WGS) entry which is preliminary data.</text>
</comment>
<dbReference type="PANTHER" id="PTHR42714:SF2">
    <property type="entry name" value="TRNA MODIFICATION GTPASE GTPBP3, MITOCHONDRIAL"/>
    <property type="match status" value="1"/>
</dbReference>
<dbReference type="GO" id="GO:0002098">
    <property type="term" value="P:tRNA wobble uridine modification"/>
    <property type="evidence" value="ECO:0007669"/>
    <property type="project" value="TreeGrafter"/>
</dbReference>
<feature type="binding site" evidence="8">
    <location>
        <begin position="246"/>
        <end position="252"/>
    </location>
    <ligand>
        <name>GTP</name>
        <dbReference type="ChEBI" id="CHEBI:37565"/>
    </ligand>
</feature>
<dbReference type="PATRIC" id="fig|1177755.3.peg.1201"/>
<feature type="binding site" evidence="8">
    <location>
        <position position="439"/>
    </location>
    <ligand>
        <name>(6S)-5-formyl-5,6,7,8-tetrahydrofolate</name>
        <dbReference type="ChEBI" id="CHEBI:57457"/>
    </ligand>
</feature>
<comment type="similarity">
    <text evidence="1 8">Belongs to the TRAFAC class TrmE-Era-EngA-EngB-Septin-like GTPase superfamily. TrmE GTPase family.</text>
</comment>
<dbReference type="GO" id="GO:0005737">
    <property type="term" value="C:cytoplasm"/>
    <property type="evidence" value="ECO:0007669"/>
    <property type="project" value="UniProtKB-SubCell"/>
</dbReference>
<dbReference type="STRING" id="1177755.A7A08_01196"/>
<dbReference type="AlphaFoldDB" id="A0A1E2S0K4"/>
<dbReference type="GO" id="GO:0005525">
    <property type="term" value="F:GTP binding"/>
    <property type="evidence" value="ECO:0007669"/>
    <property type="project" value="UniProtKB-UniRule"/>
</dbReference>
<evidence type="ECO:0000256" key="1">
    <source>
        <dbReference type="ARBA" id="ARBA00011043"/>
    </source>
</evidence>
<keyword evidence="6 8" id="KW-0630">Potassium</keyword>
<evidence type="ECO:0000259" key="9">
    <source>
        <dbReference type="PROSITE" id="PS51709"/>
    </source>
</evidence>
<protein>
    <recommendedName>
        <fullName evidence="8">tRNA modification GTPase MnmE</fullName>
        <ecNumber evidence="8">3.6.-.-</ecNumber>
    </recommendedName>
</protein>
<dbReference type="RefSeq" id="WP_083226490.1">
    <property type="nucleotide sequence ID" value="NZ_MASI01000002.1"/>
</dbReference>
<evidence type="ECO:0000256" key="4">
    <source>
        <dbReference type="ARBA" id="ARBA00022801"/>
    </source>
</evidence>
<dbReference type="InterPro" id="IPR005225">
    <property type="entry name" value="Small_GTP-bd"/>
</dbReference>
<dbReference type="PROSITE" id="PS51709">
    <property type="entry name" value="G_TRME"/>
    <property type="match status" value="1"/>
</dbReference>
<feature type="binding site" evidence="8">
    <location>
        <position position="231"/>
    </location>
    <ligand>
        <name>Mg(2+)</name>
        <dbReference type="ChEBI" id="CHEBI:18420"/>
    </ligand>
</feature>
<keyword evidence="2 8" id="KW-0819">tRNA processing</keyword>
<reference evidence="10 11" key="1">
    <citation type="submission" date="2016-07" db="EMBL/GenBank/DDBJ databases">
        <title>Draft genome sequence of Methyloligella halotolerans C2T (VKM B-2706T=CCUG 61687T=DSM 25045T), a halotolerant polyhydroxybutyrate accumulating methylotroph.</title>
        <authorList>
            <person name="Vasilenko O.V."/>
            <person name="Doronina N.V."/>
            <person name="Poroshina M.N."/>
            <person name="Tarlachkov S.V."/>
            <person name="Trotsenko Y.A."/>
        </authorList>
    </citation>
    <scope>NUCLEOTIDE SEQUENCE [LARGE SCALE GENOMIC DNA]</scope>
    <source>
        <strain evidence="10 11">VKM B-2706</strain>
    </source>
</reference>
<evidence type="ECO:0000256" key="3">
    <source>
        <dbReference type="ARBA" id="ARBA00022741"/>
    </source>
</evidence>
<organism evidence="10 11">
    <name type="scientific">Methyloligella halotolerans</name>
    <dbReference type="NCBI Taxonomy" id="1177755"/>
    <lineage>
        <taxon>Bacteria</taxon>
        <taxon>Pseudomonadati</taxon>
        <taxon>Pseudomonadota</taxon>
        <taxon>Alphaproteobacteria</taxon>
        <taxon>Hyphomicrobiales</taxon>
        <taxon>Hyphomicrobiaceae</taxon>
        <taxon>Methyloligella</taxon>
    </lineage>
</organism>
<evidence type="ECO:0000256" key="2">
    <source>
        <dbReference type="ARBA" id="ARBA00022694"/>
    </source>
</evidence>
<dbReference type="SUPFAM" id="SSF52540">
    <property type="entry name" value="P-loop containing nucleoside triphosphate hydrolases"/>
    <property type="match status" value="1"/>
</dbReference>
<dbReference type="OrthoDB" id="9805918at2"/>
<name>A0A1E2S0K4_9HYPH</name>
<accession>A0A1E2S0K4</accession>
<dbReference type="EC" id="3.6.-.-" evidence="8"/>
<dbReference type="Gene3D" id="1.20.120.430">
    <property type="entry name" value="tRNA modification GTPase MnmE domain 2"/>
    <property type="match status" value="1"/>
</dbReference>
<keyword evidence="5 8" id="KW-0460">Magnesium</keyword>
<feature type="domain" description="TrmE-type G" evidence="9">
    <location>
        <begin position="217"/>
        <end position="363"/>
    </location>
</feature>
<keyword evidence="8" id="KW-0479">Metal-binding</keyword>
<evidence type="ECO:0000256" key="6">
    <source>
        <dbReference type="ARBA" id="ARBA00022958"/>
    </source>
</evidence>
<dbReference type="GO" id="GO:0030488">
    <property type="term" value="P:tRNA methylation"/>
    <property type="evidence" value="ECO:0007669"/>
    <property type="project" value="TreeGrafter"/>
</dbReference>
<dbReference type="InterPro" id="IPR006073">
    <property type="entry name" value="GTP-bd"/>
</dbReference>
<dbReference type="NCBIfam" id="TIGR00231">
    <property type="entry name" value="small_GTP"/>
    <property type="match status" value="1"/>
</dbReference>
<keyword evidence="4 8" id="KW-0378">Hydrolase</keyword>
<dbReference type="InterPro" id="IPR031168">
    <property type="entry name" value="G_TrmE"/>
</dbReference>
<dbReference type="HAMAP" id="MF_00379">
    <property type="entry name" value="GTPase_MnmE"/>
    <property type="match status" value="1"/>
</dbReference>
<gene>
    <name evidence="8" type="primary">mnmE</name>
    <name evidence="8" type="synonym">trmE</name>
    <name evidence="10" type="ORF">A7A08_01196</name>
</gene>
<feature type="binding site" evidence="8">
    <location>
        <position position="81"/>
    </location>
    <ligand>
        <name>(6S)-5-formyl-5,6,7,8-tetrahydrofolate</name>
        <dbReference type="ChEBI" id="CHEBI:57457"/>
    </ligand>
</feature>
<evidence type="ECO:0000256" key="7">
    <source>
        <dbReference type="ARBA" id="ARBA00023134"/>
    </source>
</evidence>
<feature type="binding site" evidence="8">
    <location>
        <position position="252"/>
    </location>
    <ligand>
        <name>Mg(2+)</name>
        <dbReference type="ChEBI" id="CHEBI:18420"/>
    </ligand>
</feature>
<keyword evidence="8" id="KW-0963">Cytoplasm</keyword>
<dbReference type="Gene3D" id="3.30.1360.120">
    <property type="entry name" value="Probable tRNA modification gtpase trme, domain 1"/>
    <property type="match status" value="1"/>
</dbReference>
<keyword evidence="3 8" id="KW-0547">Nucleotide-binding</keyword>
<dbReference type="GO" id="GO:0046872">
    <property type="term" value="F:metal ion binding"/>
    <property type="evidence" value="ECO:0007669"/>
    <property type="project" value="UniProtKB-KW"/>
</dbReference>
<feature type="binding site" evidence="8">
    <location>
        <position position="23"/>
    </location>
    <ligand>
        <name>(6S)-5-formyl-5,6,7,8-tetrahydrofolate</name>
        <dbReference type="ChEBI" id="CHEBI:57457"/>
    </ligand>
</feature>
<evidence type="ECO:0000256" key="8">
    <source>
        <dbReference type="HAMAP-Rule" id="MF_00379"/>
    </source>
</evidence>
<dbReference type="Pfam" id="PF12631">
    <property type="entry name" value="MnmE_helical"/>
    <property type="match status" value="1"/>
</dbReference>
<feature type="binding site" evidence="8">
    <location>
        <position position="121"/>
    </location>
    <ligand>
        <name>(6S)-5-formyl-5,6,7,8-tetrahydrofolate</name>
        <dbReference type="ChEBI" id="CHEBI:57457"/>
    </ligand>
</feature>
<evidence type="ECO:0000256" key="5">
    <source>
        <dbReference type="ARBA" id="ARBA00022842"/>
    </source>
</evidence>
<comment type="caution">
    <text evidence="8">Lacks conserved residue(s) required for the propagation of feature annotation.</text>
</comment>
<sequence>MKTTDTIIALASGQGRSAIALLRISGPATGDVVTALSGGLPEPRYAALRRLTDPATGSLLDRGLVLWFPAPASFTGEDMAELQIHGGRAVTANVVNASLTWPGVRLAEPGEFASRAFENGKLDLSAVEGLADLINAETAAQAKQALTQAEGSLRTHASDWRMRLLRAQALAEASIDFSDEDDVAGDAMAQAKGEAAALLEELTGELQKRSGERLRDGFRIVIAGPPNAGKSSLLNAIAARDVAIVSAEAGTTRDLVEVHLDLDGLPVILTDTAGLREGGGEIESEGMRRARSRAAEADLVIWLIDATDPQPDPPSDLEALSPLPVLNKIDQADGPGGSDAIAISAKSGTGLERLLDVLKDRAGEGLEAAGEPPAITRARHRTEIEAAASALGRFIEEDSAAELAAEELRVAGRHIGRLTGYIDVEEILGAIFGEFCIGK</sequence>
<proteinExistence type="inferred from homology"/>
<dbReference type="Gene3D" id="3.40.50.300">
    <property type="entry name" value="P-loop containing nucleotide triphosphate hydrolases"/>
    <property type="match status" value="1"/>
</dbReference>
<comment type="cofactor">
    <cofactor evidence="8">
        <name>K(+)</name>
        <dbReference type="ChEBI" id="CHEBI:29103"/>
    </cofactor>
    <text evidence="8">Binds 1 potassium ion per subunit.</text>
</comment>
<dbReference type="InterPro" id="IPR027368">
    <property type="entry name" value="MnmE_dom2"/>
</dbReference>
<keyword evidence="11" id="KW-1185">Reference proteome</keyword>
<evidence type="ECO:0000313" key="10">
    <source>
        <dbReference type="EMBL" id="ODA68026.1"/>
    </source>
</evidence>
<dbReference type="PRINTS" id="PR00326">
    <property type="entry name" value="GTP1OBG"/>
</dbReference>